<feature type="compositionally biased region" description="Basic and acidic residues" evidence="6">
    <location>
        <begin position="391"/>
        <end position="408"/>
    </location>
</feature>
<feature type="compositionally biased region" description="Polar residues" evidence="6">
    <location>
        <begin position="279"/>
        <end position="296"/>
    </location>
</feature>
<dbReference type="InterPro" id="IPR008604">
    <property type="entry name" value="MAP7_fam"/>
</dbReference>
<evidence type="ECO:0000256" key="3">
    <source>
        <dbReference type="ARBA" id="ARBA00022490"/>
    </source>
</evidence>
<feature type="compositionally biased region" description="Basic and acidic residues" evidence="6">
    <location>
        <begin position="420"/>
        <end position="480"/>
    </location>
</feature>
<reference evidence="7 8" key="1">
    <citation type="journal article" date="2019" name="Commun. Biol.">
        <title>The bagworm genome reveals a unique fibroin gene that provides high tensile strength.</title>
        <authorList>
            <person name="Kono N."/>
            <person name="Nakamura H."/>
            <person name="Ohtoshi R."/>
            <person name="Tomita M."/>
            <person name="Numata K."/>
            <person name="Arakawa K."/>
        </authorList>
    </citation>
    <scope>NUCLEOTIDE SEQUENCE [LARGE SCALE GENOMIC DNA]</scope>
</reference>
<evidence type="ECO:0000256" key="1">
    <source>
        <dbReference type="ARBA" id="ARBA00004245"/>
    </source>
</evidence>
<dbReference type="STRING" id="151549.A0A4C1VTF9"/>
<feature type="compositionally biased region" description="Polar residues" evidence="6">
    <location>
        <begin position="1"/>
        <end position="14"/>
    </location>
</feature>
<gene>
    <name evidence="7" type="ORF">EVAR_47730_1</name>
</gene>
<proteinExistence type="inferred from homology"/>
<dbReference type="EMBL" id="BGZK01000418">
    <property type="protein sequence ID" value="GBP42436.1"/>
    <property type="molecule type" value="Genomic_DNA"/>
</dbReference>
<evidence type="ECO:0000256" key="6">
    <source>
        <dbReference type="SAM" id="MobiDB-lite"/>
    </source>
</evidence>
<name>A0A4C1VTF9_EUMVA</name>
<keyword evidence="5" id="KW-0206">Cytoskeleton</keyword>
<feature type="compositionally biased region" description="Low complexity" evidence="6">
    <location>
        <begin position="112"/>
        <end position="143"/>
    </location>
</feature>
<keyword evidence="3" id="KW-0963">Cytoplasm</keyword>
<feature type="region of interest" description="Disordered" evidence="6">
    <location>
        <begin position="391"/>
        <end position="480"/>
    </location>
</feature>
<dbReference type="Proteomes" id="UP000299102">
    <property type="component" value="Unassembled WGS sequence"/>
</dbReference>
<evidence type="ECO:0000256" key="5">
    <source>
        <dbReference type="ARBA" id="ARBA00023212"/>
    </source>
</evidence>
<dbReference type="PANTHER" id="PTHR15073">
    <property type="entry name" value="MICROTUBULE-ASSOCIATED PROTEIN"/>
    <property type="match status" value="1"/>
</dbReference>
<evidence type="ECO:0000256" key="4">
    <source>
        <dbReference type="ARBA" id="ARBA00023054"/>
    </source>
</evidence>
<sequence length="752" mass="83809">MRTSLRASSTSNVMFASAPLTRRASALQLDSSDNDTKDEADRPPPVMWSSVARRRTDLVPTIPAPRPGRAHSMTRLDRLPTTERRLHSASPSMHHLNRTRHGETTPGSRPGSAMSTAGSAAAAGAVVRRAASTPRRPRPASIAGTGVNTPRGQCDPNGGGGAGDASIATTPSVSRDGTTTNISGTIPAGAGGDVPRRPPAAPAARRPRPLSLHSPHLSPVVKTPGETKTPAEGKPPLHRKPKVSKEHEKTPRSTKAVSPTPTPSPAGSKQPSVDKDLTKSTPLSTSKDSNQVNASEVTQKLEALQIQDHDNERYVENQSVETKKTEVVEQVMHSEGTMVVVSTSENVDIITQPAIEQIDTIKAIEEPKTETVEHKMEIIKPVEEKIEIKSIEKKEERKEMNGQEKTDESEMTASMTARRITTEEEAKAALAERRRRAREELERQAELERQRLQREAEEEAERQRLEEEQMRREEEEARELARLQRELEEEKLRKAIELQQQLEREEAERKAREEVERQARLKEEEEKRKALEEAERLRKEELEREEKERLARRQRVEAIMSRTRLRKGEEDKKQQDKNHNQNAEQNIETQPTTNSGQPTADLLGLQGDQNQQVAQPSDNQSQPVERPLEQPAVEPVESIQQDTATNNGNVHTEDLLGLSLETHAKEKQQDVLNNTHQIIDNAKPLEPQTNNGNLSTNIVTMTDPLGVGLMTANFIQTERVEEMNQKPKMAGEEFVTHNGHEHTHPLTLQNAI</sequence>
<feature type="region of interest" description="Disordered" evidence="6">
    <location>
        <begin position="1"/>
        <end position="296"/>
    </location>
</feature>
<feature type="compositionally biased region" description="Low complexity" evidence="6">
    <location>
        <begin position="601"/>
        <end position="612"/>
    </location>
</feature>
<feature type="compositionally biased region" description="Polar residues" evidence="6">
    <location>
        <begin position="253"/>
        <end position="271"/>
    </location>
</feature>
<feature type="compositionally biased region" description="Polar residues" evidence="6">
    <location>
        <begin position="580"/>
        <end position="598"/>
    </location>
</feature>
<feature type="compositionally biased region" description="Basic and acidic residues" evidence="6">
    <location>
        <begin position="74"/>
        <end position="86"/>
    </location>
</feature>
<dbReference type="OrthoDB" id="6433611at2759"/>
<organism evidence="7 8">
    <name type="scientific">Eumeta variegata</name>
    <name type="common">Bagworm moth</name>
    <name type="synonym">Eumeta japonica</name>
    <dbReference type="NCBI Taxonomy" id="151549"/>
    <lineage>
        <taxon>Eukaryota</taxon>
        <taxon>Metazoa</taxon>
        <taxon>Ecdysozoa</taxon>
        <taxon>Arthropoda</taxon>
        <taxon>Hexapoda</taxon>
        <taxon>Insecta</taxon>
        <taxon>Pterygota</taxon>
        <taxon>Neoptera</taxon>
        <taxon>Endopterygota</taxon>
        <taxon>Lepidoptera</taxon>
        <taxon>Glossata</taxon>
        <taxon>Ditrysia</taxon>
        <taxon>Tineoidea</taxon>
        <taxon>Psychidae</taxon>
        <taxon>Oiketicinae</taxon>
        <taxon>Eumeta</taxon>
    </lineage>
</organism>
<dbReference type="GO" id="GO:0015630">
    <property type="term" value="C:microtubule cytoskeleton"/>
    <property type="evidence" value="ECO:0007669"/>
    <property type="project" value="InterPro"/>
</dbReference>
<keyword evidence="4" id="KW-0175">Coiled coil</keyword>
<dbReference type="GO" id="GO:0000226">
    <property type="term" value="P:microtubule cytoskeleton organization"/>
    <property type="evidence" value="ECO:0007669"/>
    <property type="project" value="InterPro"/>
</dbReference>
<accession>A0A4C1VTF9</accession>
<evidence type="ECO:0000313" key="7">
    <source>
        <dbReference type="EMBL" id="GBP42436.1"/>
    </source>
</evidence>
<dbReference type="InterPro" id="IPR051483">
    <property type="entry name" value="MAP7_domain-containing"/>
</dbReference>
<protein>
    <submittedName>
        <fullName evidence="7">Reticulocyte-binding protein 2 homolog a</fullName>
    </submittedName>
</protein>
<feature type="region of interest" description="Disordered" evidence="6">
    <location>
        <begin position="502"/>
        <end position="631"/>
    </location>
</feature>
<feature type="compositionally biased region" description="Polar residues" evidence="6">
    <location>
        <begin position="613"/>
        <end position="623"/>
    </location>
</feature>
<dbReference type="AlphaFoldDB" id="A0A4C1VTF9"/>
<evidence type="ECO:0000256" key="2">
    <source>
        <dbReference type="ARBA" id="ARBA00007525"/>
    </source>
</evidence>
<evidence type="ECO:0000313" key="8">
    <source>
        <dbReference type="Proteomes" id="UP000299102"/>
    </source>
</evidence>
<comment type="caution">
    <text evidence="7">The sequence shown here is derived from an EMBL/GenBank/DDBJ whole genome shotgun (WGS) entry which is preliminary data.</text>
</comment>
<dbReference type="PANTHER" id="PTHR15073:SF1">
    <property type="entry name" value="RETICULOCYTE-BINDING PROTEIN HOMOLOG 2A"/>
    <property type="match status" value="1"/>
</dbReference>
<comment type="similarity">
    <text evidence="2">Belongs to the MAP7 family.</text>
</comment>
<comment type="subcellular location">
    <subcellularLocation>
        <location evidence="1">Cytoplasm</location>
        <location evidence="1">Cytoskeleton</location>
    </subcellularLocation>
</comment>
<feature type="compositionally biased region" description="Basic and acidic residues" evidence="6">
    <location>
        <begin position="502"/>
        <end position="556"/>
    </location>
</feature>
<feature type="compositionally biased region" description="Basic and acidic residues" evidence="6">
    <location>
        <begin position="566"/>
        <end position="579"/>
    </location>
</feature>
<feature type="compositionally biased region" description="Polar residues" evidence="6">
    <location>
        <begin position="167"/>
        <end position="184"/>
    </location>
</feature>
<keyword evidence="8" id="KW-1185">Reference proteome</keyword>
<dbReference type="Pfam" id="PF05672">
    <property type="entry name" value="MAP7"/>
    <property type="match status" value="1"/>
</dbReference>